<accession>A0A7N9CGH3</accession>
<name>A0A7N9CGH3_MACFA</name>
<dbReference type="AlphaFoldDB" id="A0A7N9CGH3"/>
<feature type="compositionally biased region" description="Gly residues" evidence="1">
    <location>
        <begin position="37"/>
        <end position="46"/>
    </location>
</feature>
<proteinExistence type="predicted"/>
<dbReference type="GeneTree" id="ENSGT00940000160155"/>
<evidence type="ECO:0000256" key="1">
    <source>
        <dbReference type="SAM" id="MobiDB-lite"/>
    </source>
</evidence>
<reference evidence="2" key="2">
    <citation type="submission" date="2025-08" db="UniProtKB">
        <authorList>
            <consortium name="Ensembl"/>
        </authorList>
    </citation>
    <scope>IDENTIFICATION</scope>
</reference>
<evidence type="ECO:0000313" key="3">
    <source>
        <dbReference type="Proteomes" id="UP000233100"/>
    </source>
</evidence>
<dbReference type="Bgee" id="ENSMFAG00000045142">
    <property type="expression patterns" value="Expressed in bone marrow and 13 other cell types or tissues"/>
</dbReference>
<evidence type="ECO:0000313" key="2">
    <source>
        <dbReference type="Ensembl" id="ENSMFAP00000049521.1"/>
    </source>
</evidence>
<feature type="region of interest" description="Disordered" evidence="1">
    <location>
        <begin position="1"/>
        <end position="46"/>
    </location>
</feature>
<dbReference type="Ensembl" id="ENSMFAT00000084318.1">
    <property type="protein sequence ID" value="ENSMFAP00000049521.1"/>
    <property type="gene ID" value="ENSMFAG00000045142.2"/>
</dbReference>
<keyword evidence="3" id="KW-1185">Reference proteome</keyword>
<protein>
    <submittedName>
        <fullName evidence="2">Patatin like phospholipase domain containing 2</fullName>
    </submittedName>
</protein>
<sequence length="46" mass="4640">MPSGPVCVSHPPGWSDQDSAGKGQTPAGAPRLRCQGEGLGRALGPR</sequence>
<organism evidence="2 3">
    <name type="scientific">Macaca fascicularis</name>
    <name type="common">Crab-eating macaque</name>
    <name type="synonym">Cynomolgus monkey</name>
    <dbReference type="NCBI Taxonomy" id="9541"/>
    <lineage>
        <taxon>Eukaryota</taxon>
        <taxon>Metazoa</taxon>
        <taxon>Chordata</taxon>
        <taxon>Craniata</taxon>
        <taxon>Vertebrata</taxon>
        <taxon>Euteleostomi</taxon>
        <taxon>Mammalia</taxon>
        <taxon>Eutheria</taxon>
        <taxon>Euarchontoglires</taxon>
        <taxon>Primates</taxon>
        <taxon>Haplorrhini</taxon>
        <taxon>Catarrhini</taxon>
        <taxon>Cercopithecidae</taxon>
        <taxon>Cercopithecinae</taxon>
        <taxon>Macaca</taxon>
    </lineage>
</organism>
<reference evidence="2 3" key="1">
    <citation type="submission" date="2013-03" db="EMBL/GenBank/DDBJ databases">
        <authorList>
            <person name="Warren W."/>
            <person name="Wilson R.K."/>
        </authorList>
    </citation>
    <scope>NUCLEOTIDE SEQUENCE</scope>
</reference>
<reference evidence="2" key="3">
    <citation type="submission" date="2025-09" db="UniProtKB">
        <authorList>
            <consortium name="Ensembl"/>
        </authorList>
    </citation>
    <scope>IDENTIFICATION</scope>
</reference>
<gene>
    <name evidence="2" type="primary">PNPLA2</name>
</gene>
<dbReference type="Proteomes" id="UP000233100">
    <property type="component" value="Chromosome 14"/>
</dbReference>